<keyword evidence="3" id="KW-1185">Reference proteome</keyword>
<dbReference type="Proteomes" id="UP000324194">
    <property type="component" value="Chromosome 1"/>
</dbReference>
<name>A0A5E4PHK7_9COXI</name>
<evidence type="ECO:0008006" key="4">
    <source>
        <dbReference type="Google" id="ProtNLM"/>
    </source>
</evidence>
<dbReference type="OrthoDB" id="737780at2"/>
<organism evidence="2 3">
    <name type="scientific">Aquicella siphonis</name>
    <dbReference type="NCBI Taxonomy" id="254247"/>
    <lineage>
        <taxon>Bacteria</taxon>
        <taxon>Pseudomonadati</taxon>
        <taxon>Pseudomonadota</taxon>
        <taxon>Gammaproteobacteria</taxon>
        <taxon>Legionellales</taxon>
        <taxon>Coxiellaceae</taxon>
        <taxon>Aquicella</taxon>
    </lineage>
</organism>
<dbReference type="CDD" id="cd22893">
    <property type="entry name" value="PlcA-like"/>
    <property type="match status" value="1"/>
</dbReference>
<accession>A0A5E4PHK7</accession>
<feature type="signal peptide" evidence="1">
    <location>
        <begin position="1"/>
        <end position="25"/>
    </location>
</feature>
<evidence type="ECO:0000313" key="2">
    <source>
        <dbReference type="EMBL" id="VVC76510.1"/>
    </source>
</evidence>
<dbReference type="AlphaFoldDB" id="A0A5E4PHK7"/>
<gene>
    <name evidence="2" type="ORF">AQUSIP_18230</name>
</gene>
<protein>
    <recommendedName>
        <fullName evidence="4">Phospholipase C</fullName>
    </recommendedName>
</protein>
<evidence type="ECO:0000313" key="3">
    <source>
        <dbReference type="Proteomes" id="UP000324194"/>
    </source>
</evidence>
<dbReference type="KEGG" id="asip:AQUSIP_18230"/>
<dbReference type="RefSeq" id="WP_148339826.1">
    <property type="nucleotide sequence ID" value="NZ_LR699119.1"/>
</dbReference>
<sequence>MKITWRSILPVCLSAIMIQPVFTYASTTGTSFASGEHVTLGDRINLYFSDDDPGKIASPLHLPNGLALTYGEILSLGDFYEIPDQPISQGQSEAEQRALFLASFSSFSYNPSSLNETLAILAVIHDEIKTVDDGMKNGEKPEDIFKKIGHENDRRFNCITGGGCSPSTWWLEPGRYLNLANVDYDHFGDAAVSTYKIGHQIALEQAVTAHQTGDPAKLEIAYAMNAFASHFLSDRFAAGHIRTPRLELSEQVTTGTIGSLLSNYMHGEENAYGLHVHNGRGDRWIAYGDKSYFSPQSAEHRRIIHETLQASADEVFSAYQTGSIPTDSRVDDLIPLPDETANAANLDISALFYWDPYTKSLMRRETMSNFYDRHWTNNWWGWSTLLELQRERGLTDDMQAILAKSELRKQALNDGLITNKVFIDYIRKH</sequence>
<dbReference type="EMBL" id="LR699119">
    <property type="protein sequence ID" value="VVC76510.1"/>
    <property type="molecule type" value="Genomic_DNA"/>
</dbReference>
<evidence type="ECO:0000256" key="1">
    <source>
        <dbReference type="SAM" id="SignalP"/>
    </source>
</evidence>
<feature type="chain" id="PRO_5022989031" description="Phospholipase C" evidence="1">
    <location>
        <begin position="26"/>
        <end position="429"/>
    </location>
</feature>
<reference evidence="2 3" key="1">
    <citation type="submission" date="2019-08" db="EMBL/GenBank/DDBJ databases">
        <authorList>
            <person name="Guy L."/>
        </authorList>
    </citation>
    <scope>NUCLEOTIDE SEQUENCE [LARGE SCALE GENOMIC DNA]</scope>
    <source>
        <strain evidence="2 3">SGT-108</strain>
    </source>
</reference>
<dbReference type="InterPro" id="IPR049756">
    <property type="entry name" value="PlcA-like_dom"/>
</dbReference>
<proteinExistence type="predicted"/>
<keyword evidence="1" id="KW-0732">Signal</keyword>